<dbReference type="Pfam" id="PF17667">
    <property type="entry name" value="Pkinase_fungal"/>
    <property type="match status" value="2"/>
</dbReference>
<feature type="domain" description="Fungal-type protein kinase" evidence="2">
    <location>
        <begin position="129"/>
        <end position="346"/>
    </location>
</feature>
<dbReference type="EMBL" id="OZ037944">
    <property type="protein sequence ID" value="CAL1696872.1"/>
    <property type="molecule type" value="Genomic_DNA"/>
</dbReference>
<dbReference type="Proteomes" id="UP001497453">
    <property type="component" value="Chromosome 1"/>
</dbReference>
<evidence type="ECO:0000313" key="3">
    <source>
        <dbReference type="EMBL" id="CAL1696872.1"/>
    </source>
</evidence>
<evidence type="ECO:0000259" key="2">
    <source>
        <dbReference type="Pfam" id="PF17667"/>
    </source>
</evidence>
<dbReference type="InterPro" id="IPR040976">
    <property type="entry name" value="Pkinase_fungal"/>
</dbReference>
<evidence type="ECO:0000256" key="1">
    <source>
        <dbReference type="SAM" id="MobiDB-lite"/>
    </source>
</evidence>
<evidence type="ECO:0000313" key="4">
    <source>
        <dbReference type="Proteomes" id="UP001497453"/>
    </source>
</evidence>
<dbReference type="InterPro" id="IPR011009">
    <property type="entry name" value="Kinase-like_dom_sf"/>
</dbReference>
<proteinExistence type="predicted"/>
<feature type="compositionally biased region" description="Basic and acidic residues" evidence="1">
    <location>
        <begin position="728"/>
        <end position="738"/>
    </location>
</feature>
<protein>
    <recommendedName>
        <fullName evidence="2">Fungal-type protein kinase domain-containing protein</fullName>
    </recommendedName>
</protein>
<gene>
    <name evidence="3" type="ORF">GFSPODELE1_LOCUS1384</name>
</gene>
<dbReference type="Gene3D" id="1.10.510.10">
    <property type="entry name" value="Transferase(Phosphotransferase) domain 1"/>
    <property type="match status" value="1"/>
</dbReference>
<dbReference type="PANTHER" id="PTHR38248:SF2">
    <property type="entry name" value="FUNK1 11"/>
    <property type="match status" value="1"/>
</dbReference>
<feature type="region of interest" description="Disordered" evidence="1">
    <location>
        <begin position="675"/>
        <end position="746"/>
    </location>
</feature>
<dbReference type="SUPFAM" id="SSF56112">
    <property type="entry name" value="Protein kinase-like (PK-like)"/>
    <property type="match status" value="1"/>
</dbReference>
<feature type="domain" description="Fungal-type protein kinase" evidence="2">
    <location>
        <begin position="360"/>
        <end position="473"/>
    </location>
</feature>
<organism evidence="3 4">
    <name type="scientific">Somion occarium</name>
    <dbReference type="NCBI Taxonomy" id="3059160"/>
    <lineage>
        <taxon>Eukaryota</taxon>
        <taxon>Fungi</taxon>
        <taxon>Dikarya</taxon>
        <taxon>Basidiomycota</taxon>
        <taxon>Agaricomycotina</taxon>
        <taxon>Agaricomycetes</taxon>
        <taxon>Polyporales</taxon>
        <taxon>Cerrenaceae</taxon>
        <taxon>Somion</taxon>
    </lineage>
</organism>
<name>A0ABP1CME1_9APHY</name>
<reference evidence="4" key="1">
    <citation type="submission" date="2024-04" db="EMBL/GenBank/DDBJ databases">
        <authorList>
            <person name="Shaw F."/>
            <person name="Minotto A."/>
        </authorList>
    </citation>
    <scope>NUCLEOTIDE SEQUENCE [LARGE SCALE GENOMIC DNA]</scope>
</reference>
<keyword evidence="4" id="KW-1185">Reference proteome</keyword>
<accession>A0ABP1CME1</accession>
<dbReference type="PANTHER" id="PTHR38248">
    <property type="entry name" value="FUNK1 6"/>
    <property type="match status" value="1"/>
</dbReference>
<sequence>MAKGYDPMEKCLLRSVLKARQFLNDFMPSGRGIEAPRVRFSAVLRDATDASDISATLIQCIRESRICPGYQLVDASKTSPMGNARDGNHPQLLLYPIGSDFWQSPSDAWRSLEMHVNVWNSSADDPFHDGDKSSEACDNLIPQIAEQFSFQHRTHVFSLNITGRFARFLRWDHAGCVVSDSFDFHKNPRLLADFLWRFTFLSRAGRGFDPTTTDATPSEIRAFKTTARNFIKNTPRNVEFLRPTLDDDYPVYKVQVDSLNGKKMHLIIAKPFHGYKRPTCGGRSTRVYAAYLTSEKRLVCLKDFWRTHQLLSEAEMYQHLANHDVPHLPTNLAAGDVFEDNEPQTTLNHEYGRLWAFTHQRIVQEIAFPLETAQSSRELTQAVRDAIACMSKAWKSAQVLHQDLSDGNIMITPEGRGILNDWDCSWMKTPENPKNENRAGTWWFMSIFLCMNPFKEHEIHDDLESCLWTLIWIAARYIKSINLWYEDGWRVFSQYTMKYFDRDGDDNEHQYEAGGIYKQEFITYENMGGLDWRCEPFSTLMDDLRQIFADFHNGWEDFPQMWQKSKERYALLSDPENIVKLFDDALAKNGWIENDAVPNMFPYKTEDEWRTYRMKHEHRLYRLQCDKVRKELEVKAAREKADREGIPYIEPAVEENPEAPIVTKYPLVMVYPSDDKEPMIPRRSARVRKVARTVAEDQTRAKRKRMDEDQEASEGELGSPTMVKRRKPMEEKTKDNAVPRRKPRGR</sequence>